<protein>
    <recommendedName>
        <fullName evidence="5">G-protein coupled receptors family 1 profile domain-containing protein</fullName>
    </recommendedName>
</protein>
<name>A0A507FMP4_9FUNG</name>
<proteinExistence type="predicted"/>
<evidence type="ECO:0008006" key="5">
    <source>
        <dbReference type="Google" id="ProtNLM"/>
    </source>
</evidence>
<comment type="caution">
    <text evidence="3">The sequence shown here is derived from an EMBL/GenBank/DDBJ whole genome shotgun (WGS) entry which is preliminary data.</text>
</comment>
<sequence>MSAAVTTLNTLNYSMGVVAFSSVLFMLHMDAYTVDSHPRSWVRWMVYLDALAFFVLYQADLVRDVSTCSMHTSIYMAADIVWSFKDFFKFGYLVYRGLAIVGSKRVYPIYWTAAGSLVLYWIYIACAYGHALGSTDCTLDGFNDNSLIALYLYWTLVEVVVSAMVVRKMSKVQRKVRMANFAVETYDRFKFKEEVRLLIACIGMGMVTSVTIVDSLAGFDRRDLALTRFVFVYMQLLLLLGSASGDLRESGGESEGEDEDDADWKRRSIDS</sequence>
<keyword evidence="2" id="KW-0812">Transmembrane</keyword>
<feature type="compositionally biased region" description="Acidic residues" evidence="1">
    <location>
        <begin position="252"/>
        <end position="262"/>
    </location>
</feature>
<feature type="transmembrane region" description="Helical" evidence="2">
    <location>
        <begin position="197"/>
        <end position="219"/>
    </location>
</feature>
<dbReference type="AlphaFoldDB" id="A0A507FMP4"/>
<reference evidence="3 4" key="1">
    <citation type="journal article" date="2019" name="Sci. Rep.">
        <title>Comparative genomics of chytrid fungi reveal insights into the obligate biotrophic and pathogenic lifestyle of Synchytrium endobioticum.</title>
        <authorList>
            <person name="van de Vossenberg B.T.L.H."/>
            <person name="Warris S."/>
            <person name="Nguyen H.D.T."/>
            <person name="van Gent-Pelzer M.P.E."/>
            <person name="Joly D.L."/>
            <person name="van de Geest H.C."/>
            <person name="Bonants P.J.M."/>
            <person name="Smith D.S."/>
            <person name="Levesque C.A."/>
            <person name="van der Lee T.A.J."/>
        </authorList>
    </citation>
    <scope>NUCLEOTIDE SEQUENCE [LARGE SCALE GENOMIC DNA]</scope>
    <source>
        <strain evidence="3 4">CBS 675.73</strain>
    </source>
</reference>
<evidence type="ECO:0000256" key="2">
    <source>
        <dbReference type="SAM" id="Phobius"/>
    </source>
</evidence>
<organism evidence="3 4">
    <name type="scientific">Chytriomyces confervae</name>
    <dbReference type="NCBI Taxonomy" id="246404"/>
    <lineage>
        <taxon>Eukaryota</taxon>
        <taxon>Fungi</taxon>
        <taxon>Fungi incertae sedis</taxon>
        <taxon>Chytridiomycota</taxon>
        <taxon>Chytridiomycota incertae sedis</taxon>
        <taxon>Chytridiomycetes</taxon>
        <taxon>Chytridiales</taxon>
        <taxon>Chytriomycetaceae</taxon>
        <taxon>Chytriomyces</taxon>
    </lineage>
</organism>
<accession>A0A507FMP4</accession>
<feature type="transmembrane region" description="Helical" evidence="2">
    <location>
        <begin position="12"/>
        <end position="29"/>
    </location>
</feature>
<dbReference type="EMBL" id="QEAP01000039">
    <property type="protein sequence ID" value="TPX76708.1"/>
    <property type="molecule type" value="Genomic_DNA"/>
</dbReference>
<feature type="transmembrane region" description="Helical" evidence="2">
    <location>
        <begin position="41"/>
        <end position="59"/>
    </location>
</feature>
<evidence type="ECO:0000313" key="3">
    <source>
        <dbReference type="EMBL" id="TPX76708.1"/>
    </source>
</evidence>
<keyword evidence="2" id="KW-0472">Membrane</keyword>
<keyword evidence="4" id="KW-1185">Reference proteome</keyword>
<dbReference type="Proteomes" id="UP000320333">
    <property type="component" value="Unassembled WGS sequence"/>
</dbReference>
<feature type="transmembrane region" description="Helical" evidence="2">
    <location>
        <begin position="151"/>
        <end position="169"/>
    </location>
</feature>
<evidence type="ECO:0000313" key="4">
    <source>
        <dbReference type="Proteomes" id="UP000320333"/>
    </source>
</evidence>
<evidence type="ECO:0000256" key="1">
    <source>
        <dbReference type="SAM" id="MobiDB-lite"/>
    </source>
</evidence>
<gene>
    <name evidence="3" type="ORF">CcCBS67573_g02039</name>
</gene>
<feature type="region of interest" description="Disordered" evidence="1">
    <location>
        <begin position="246"/>
        <end position="271"/>
    </location>
</feature>
<dbReference type="OrthoDB" id="2128781at2759"/>
<feature type="transmembrane region" description="Helical" evidence="2">
    <location>
        <begin position="74"/>
        <end position="95"/>
    </location>
</feature>
<feature type="transmembrane region" description="Helical" evidence="2">
    <location>
        <begin position="107"/>
        <end position="131"/>
    </location>
</feature>
<keyword evidence="2" id="KW-1133">Transmembrane helix</keyword>